<feature type="transmembrane region" description="Helical" evidence="1">
    <location>
        <begin position="1006"/>
        <end position="1029"/>
    </location>
</feature>
<reference evidence="2" key="1">
    <citation type="journal article" date="2020" name="mSystems">
        <title>Genome- and Community-Level Interaction Insights into Carbon Utilization and Element Cycling Functions of Hydrothermarchaeota in Hydrothermal Sediment.</title>
        <authorList>
            <person name="Zhou Z."/>
            <person name="Liu Y."/>
            <person name="Xu W."/>
            <person name="Pan J."/>
            <person name="Luo Z.H."/>
            <person name="Li M."/>
        </authorList>
    </citation>
    <scope>NUCLEOTIDE SEQUENCE</scope>
    <source>
        <strain evidence="2">SpSt-997</strain>
    </source>
</reference>
<feature type="transmembrane region" description="Helical" evidence="1">
    <location>
        <begin position="927"/>
        <end position="945"/>
    </location>
</feature>
<feature type="transmembrane region" description="Helical" evidence="1">
    <location>
        <begin position="484"/>
        <end position="511"/>
    </location>
</feature>
<feature type="transmembrane region" description="Helical" evidence="1">
    <location>
        <begin position="454"/>
        <end position="472"/>
    </location>
</feature>
<evidence type="ECO:0000313" key="2">
    <source>
        <dbReference type="EMBL" id="HGC42911.1"/>
    </source>
</evidence>
<feature type="transmembrane region" description="Helical" evidence="1">
    <location>
        <begin position="544"/>
        <end position="567"/>
    </location>
</feature>
<keyword evidence="1" id="KW-0472">Membrane</keyword>
<dbReference type="SUPFAM" id="SSF82866">
    <property type="entry name" value="Multidrug efflux transporter AcrB transmembrane domain"/>
    <property type="match status" value="2"/>
</dbReference>
<dbReference type="Gene3D" id="3.30.70.1440">
    <property type="entry name" value="Multidrug efflux transporter AcrB pore domain"/>
    <property type="match status" value="1"/>
</dbReference>
<keyword evidence="1" id="KW-1133">Transmembrane helix</keyword>
<dbReference type="Gene3D" id="3.30.70.1320">
    <property type="entry name" value="Multidrug efflux transporter AcrB pore domain like"/>
    <property type="match status" value="1"/>
</dbReference>
<organism evidence="2">
    <name type="scientific">Acidicaldus sp</name>
    <dbReference type="NCBI Taxonomy" id="1872105"/>
    <lineage>
        <taxon>Bacteria</taxon>
        <taxon>Pseudomonadati</taxon>
        <taxon>Pseudomonadota</taxon>
        <taxon>Alphaproteobacteria</taxon>
        <taxon>Acetobacterales</taxon>
        <taxon>Acetobacteraceae</taxon>
        <taxon>Acidicaldus</taxon>
    </lineage>
</organism>
<keyword evidence="1" id="KW-0812">Transmembrane</keyword>
<protein>
    <submittedName>
        <fullName evidence="2">Efflux RND transporter permease subunit</fullName>
    </submittedName>
</protein>
<dbReference type="GO" id="GO:0042910">
    <property type="term" value="F:xenobiotic transmembrane transporter activity"/>
    <property type="evidence" value="ECO:0007669"/>
    <property type="project" value="TreeGrafter"/>
</dbReference>
<dbReference type="SUPFAM" id="SSF82714">
    <property type="entry name" value="Multidrug efflux transporter AcrB TolC docking domain, DN and DC subdomains"/>
    <property type="match status" value="2"/>
</dbReference>
<dbReference type="PANTHER" id="PTHR32063:SF4">
    <property type="entry name" value="SLR6043 PROTEIN"/>
    <property type="match status" value="1"/>
</dbReference>
<dbReference type="InterPro" id="IPR001036">
    <property type="entry name" value="Acrflvin-R"/>
</dbReference>
<dbReference type="Gene3D" id="1.20.1640.10">
    <property type="entry name" value="Multidrug efflux transporter AcrB transmembrane domain"/>
    <property type="match status" value="2"/>
</dbReference>
<gene>
    <name evidence="2" type="ORF">ENY07_06790</name>
</gene>
<sequence length="1047" mass="109439">MNSAAEPRGPQAILIGLAIRFRGAVAALAFTLLGYGGYALLGLNYDVFPEFAPPQVGIQTEAPGLSPEQVERLVTQPIEDALNGAPGVAALRSTSIQGLSVITVLFGEGSDLFRDREIAAEKLAIAARRLPPGISPPSLSPLVSSTSTVLILGLTSAAPGVSAIELRDAADWTVRPRLLAVPGVANAAVFGGAVGALQIGIRPESLARFDLGFNDVLDAARRAGGMRGAGFIETPNQRLVLAPEGQALTAADLAGRLVAMQGAGRVTLGDVADIATAPLPPFGGASVKGEPAVVVVVSAQYGTNTVEVTERVLRALAGLRPDLEKRGIALDDDLFRPADFIRAAIGNVGNSLVLGGVLVIVVLFLFLFDLRTAAISCLAIPLSLLAAVIGLQWLGVSLNTMTLGGLAIAIGEVVDDAVIDVENITRRLRENRRAALGRPASRVVLDASLEVRGAVVHATFIVVLVFLPILALPGLAGRFFAPLALAYILAILASLLIALTITPALAMLLLVRRRAAQRDPPVIHFLRRRFKKALLGAMRHGNMVFAATALLTGIGCAALPFFAGAFLPELNEGHLVVHVSAVPGTSITESLRLGRLISQAIAALPVVRVVAQRVGRAELSEDTWGPEYSEFDVDLKPGLSGKQAAEATRDLRAALSGFKGVSFEITPFLTERIEETLSGYTAAFVVNIFGPDFAALDRVAPAVARALAGVAGASDITLQAPPGAPEVTIRLRARDLRRFGVMAGDVLDLLAAAYQGAEVGQVYEGNRVRKVVALLAPAARERIDEIGNLPLRALDGTRIPLAAVADIYEGKARATVQHIGARRVESVTANITTSDARAFTRAARARIRAEVTLPPGTYLEFAGTAEAETRSARDLILRALIAGVGVVALLSVVTGNARNLLLILANLPFALVGGVLAVFAAGGVLTLGALVGFVTLFGITLRNAIMMISHYDHLVSIDGLAWNAATALRGAADRLAPIVMTSLVTALGLSPLVFGMGDPGREIEGPMALVILGGLISSMTLNLLVLPILAWRFGKFIPAAAHSVSRR</sequence>
<feature type="transmembrane region" description="Helical" evidence="1">
    <location>
        <begin position="875"/>
        <end position="893"/>
    </location>
</feature>
<accession>A0A8J4M5P2</accession>
<dbReference type="GO" id="GO:0005886">
    <property type="term" value="C:plasma membrane"/>
    <property type="evidence" value="ECO:0007669"/>
    <property type="project" value="TreeGrafter"/>
</dbReference>
<dbReference type="Gene3D" id="3.30.70.1430">
    <property type="entry name" value="Multidrug efflux transporter AcrB pore domain"/>
    <property type="match status" value="2"/>
</dbReference>
<dbReference type="PANTHER" id="PTHR32063">
    <property type="match status" value="1"/>
</dbReference>
<feature type="transmembrane region" description="Helical" evidence="1">
    <location>
        <begin position="12"/>
        <end position="35"/>
    </location>
</feature>
<proteinExistence type="predicted"/>
<comment type="caution">
    <text evidence="2">The sequence shown here is derived from an EMBL/GenBank/DDBJ whole genome shotgun (WGS) entry which is preliminary data.</text>
</comment>
<dbReference type="PRINTS" id="PR00702">
    <property type="entry name" value="ACRIFLAVINRP"/>
</dbReference>
<name>A0A8J4M5P2_9PROT</name>
<dbReference type="EMBL" id="DTQM01000128">
    <property type="protein sequence ID" value="HGC42911.1"/>
    <property type="molecule type" value="Genomic_DNA"/>
</dbReference>
<evidence type="ECO:0000256" key="1">
    <source>
        <dbReference type="SAM" id="Phobius"/>
    </source>
</evidence>
<dbReference type="SUPFAM" id="SSF82693">
    <property type="entry name" value="Multidrug efflux transporter AcrB pore domain, PN1, PN2, PC1 and PC2 subdomains"/>
    <property type="match status" value="2"/>
</dbReference>
<dbReference type="Pfam" id="PF00873">
    <property type="entry name" value="ACR_tran"/>
    <property type="match status" value="1"/>
</dbReference>
<dbReference type="AlphaFoldDB" id="A0A8J4M5P2"/>
<dbReference type="Gene3D" id="3.30.2090.10">
    <property type="entry name" value="Multidrug efflux transporter AcrB TolC docking domain, DN and DC subdomains"/>
    <property type="match status" value="2"/>
</dbReference>
<dbReference type="InterPro" id="IPR027463">
    <property type="entry name" value="AcrB_DN_DC_subdom"/>
</dbReference>
<feature type="transmembrane region" description="Helical" evidence="1">
    <location>
        <begin position="344"/>
        <end position="367"/>
    </location>
</feature>
<feature type="transmembrane region" description="Helical" evidence="1">
    <location>
        <begin position="975"/>
        <end position="994"/>
    </location>
</feature>
<feature type="transmembrane region" description="Helical" evidence="1">
    <location>
        <begin position="373"/>
        <end position="394"/>
    </location>
</feature>